<dbReference type="EMBL" id="SMKI01000163">
    <property type="protein sequence ID" value="TDC74131.1"/>
    <property type="molecule type" value="Genomic_DNA"/>
</dbReference>
<proteinExistence type="predicted"/>
<evidence type="ECO:0008006" key="6">
    <source>
        <dbReference type="Google" id="ProtNLM"/>
    </source>
</evidence>
<reference evidence="4 5" key="1">
    <citation type="submission" date="2019-03" db="EMBL/GenBank/DDBJ databases">
        <title>Draft genome sequences of novel Actinobacteria.</title>
        <authorList>
            <person name="Sahin N."/>
            <person name="Ay H."/>
            <person name="Saygin H."/>
        </authorList>
    </citation>
    <scope>NUCLEOTIDE SEQUENCE [LARGE SCALE GENOMIC DNA]</scope>
    <source>
        <strain evidence="4 5">DSM 41900</strain>
    </source>
</reference>
<dbReference type="Proteomes" id="UP000295345">
    <property type="component" value="Unassembled WGS sequence"/>
</dbReference>
<sequence>MLALLTAFLPAGARAAAPSLAGSAGFCPDGDGVTVVVDFRELGGGRVVRCAPGAQADGLAALRDAGFQVNGTSRWGDSFVCRINNRPGADSEPCVDTPPASAYWSYWHAENGGSWTYSQLGATYRTPPEGSFEGWSFSLDRETGESPVPGVAPQRPADDDGGASGGNGGGGNTSTGGTSTGGSAAGGGSGGSPGGGSSGGSTDSGGSGGGSAGGGTTGQDGGATSSGGRLDPDDPDAPAGPGDGATPPEDGQDDAEPGEEERPTDEASQPEAADGEESAGTDPGPTPSEAADWTGEDEEFEERRAADESSGPSVSTVAALGLIAALAGAAGLTAWRRRRAARSAGDA</sequence>
<organism evidence="4 5">
    <name type="scientific">Streptomyces hainanensis</name>
    <dbReference type="NCBI Taxonomy" id="402648"/>
    <lineage>
        <taxon>Bacteria</taxon>
        <taxon>Bacillati</taxon>
        <taxon>Actinomycetota</taxon>
        <taxon>Actinomycetes</taxon>
        <taxon>Kitasatosporales</taxon>
        <taxon>Streptomycetaceae</taxon>
        <taxon>Streptomyces</taxon>
    </lineage>
</organism>
<keyword evidence="2" id="KW-0812">Transmembrane</keyword>
<keyword evidence="2" id="KW-1133">Transmembrane helix</keyword>
<feature type="compositionally biased region" description="Acidic residues" evidence="1">
    <location>
        <begin position="250"/>
        <end position="259"/>
    </location>
</feature>
<evidence type="ECO:0000256" key="1">
    <source>
        <dbReference type="SAM" id="MobiDB-lite"/>
    </source>
</evidence>
<keyword evidence="5" id="KW-1185">Reference proteome</keyword>
<feature type="compositionally biased region" description="Gly residues" evidence="1">
    <location>
        <begin position="162"/>
        <end position="225"/>
    </location>
</feature>
<protein>
    <recommendedName>
        <fullName evidence="6">LPXTG cell wall anchor domain-containing protein</fullName>
    </recommendedName>
</protein>
<evidence type="ECO:0000256" key="3">
    <source>
        <dbReference type="SAM" id="SignalP"/>
    </source>
</evidence>
<evidence type="ECO:0000313" key="4">
    <source>
        <dbReference type="EMBL" id="TDC74131.1"/>
    </source>
</evidence>
<dbReference type="AlphaFoldDB" id="A0A4R4TA40"/>
<evidence type="ECO:0000256" key="2">
    <source>
        <dbReference type="SAM" id="Phobius"/>
    </source>
</evidence>
<feature type="compositionally biased region" description="Low complexity" evidence="1">
    <location>
        <begin position="237"/>
        <end position="249"/>
    </location>
</feature>
<comment type="caution">
    <text evidence="4">The sequence shown here is derived from an EMBL/GenBank/DDBJ whole genome shotgun (WGS) entry which is preliminary data.</text>
</comment>
<keyword evidence="3" id="KW-0732">Signal</keyword>
<gene>
    <name evidence="4" type="ORF">E1283_16885</name>
</gene>
<feature type="chain" id="PRO_5038602822" description="LPXTG cell wall anchor domain-containing protein" evidence="3">
    <location>
        <begin position="16"/>
        <end position="347"/>
    </location>
</feature>
<name>A0A4R4TA40_9ACTN</name>
<feature type="transmembrane region" description="Helical" evidence="2">
    <location>
        <begin position="314"/>
        <end position="335"/>
    </location>
</feature>
<keyword evidence="2" id="KW-0472">Membrane</keyword>
<evidence type="ECO:0000313" key="5">
    <source>
        <dbReference type="Proteomes" id="UP000295345"/>
    </source>
</evidence>
<accession>A0A4R4TA40</accession>
<feature type="signal peptide" evidence="3">
    <location>
        <begin position="1"/>
        <end position="15"/>
    </location>
</feature>
<feature type="region of interest" description="Disordered" evidence="1">
    <location>
        <begin position="133"/>
        <end position="314"/>
    </location>
</feature>
<dbReference type="OrthoDB" id="4401005at2"/>